<accession>A0A0D2MXI0</accession>
<dbReference type="InterPro" id="IPR001245">
    <property type="entry name" value="Ser-Thr/Tyr_kinase_cat_dom"/>
</dbReference>
<dbReference type="KEGG" id="mng:MNEG_9020"/>
<dbReference type="InterPro" id="IPR051681">
    <property type="entry name" value="Ser/Thr_Kinases-Pseudokinases"/>
</dbReference>
<dbReference type="PANTHER" id="PTHR44329">
    <property type="entry name" value="SERINE/THREONINE-PROTEIN KINASE TNNI3K-RELATED"/>
    <property type="match status" value="1"/>
</dbReference>
<dbReference type="GO" id="GO:0005524">
    <property type="term" value="F:ATP binding"/>
    <property type="evidence" value="ECO:0007669"/>
    <property type="project" value="InterPro"/>
</dbReference>
<name>A0A0D2MXI0_9CHLO</name>
<evidence type="ECO:0000313" key="3">
    <source>
        <dbReference type="Proteomes" id="UP000054498"/>
    </source>
</evidence>
<dbReference type="PANTHER" id="PTHR44329:SF214">
    <property type="entry name" value="PROTEIN KINASE DOMAIN-CONTAINING PROTEIN"/>
    <property type="match status" value="1"/>
</dbReference>
<protein>
    <recommendedName>
        <fullName evidence="1">Protein kinase domain-containing protein</fullName>
    </recommendedName>
</protein>
<dbReference type="InterPro" id="IPR000719">
    <property type="entry name" value="Prot_kinase_dom"/>
</dbReference>
<dbReference type="AlphaFoldDB" id="A0A0D2MXI0"/>
<dbReference type="InterPro" id="IPR011009">
    <property type="entry name" value="Kinase-like_dom_sf"/>
</dbReference>
<dbReference type="OrthoDB" id="560052at2759"/>
<dbReference type="PROSITE" id="PS50011">
    <property type="entry name" value="PROTEIN_KINASE_DOM"/>
    <property type="match status" value="1"/>
</dbReference>
<feature type="domain" description="Protein kinase" evidence="1">
    <location>
        <begin position="1"/>
        <end position="285"/>
    </location>
</feature>
<keyword evidence="3" id="KW-1185">Reference proteome</keyword>
<reference evidence="2 3" key="1">
    <citation type="journal article" date="2013" name="BMC Genomics">
        <title>Reconstruction of the lipid metabolism for the microalga Monoraphidium neglectum from its genome sequence reveals characteristics suitable for biofuel production.</title>
        <authorList>
            <person name="Bogen C."/>
            <person name="Al-Dilaimi A."/>
            <person name="Albersmeier A."/>
            <person name="Wichmann J."/>
            <person name="Grundmann M."/>
            <person name="Rupp O."/>
            <person name="Lauersen K.J."/>
            <person name="Blifernez-Klassen O."/>
            <person name="Kalinowski J."/>
            <person name="Goesmann A."/>
            <person name="Mussgnug J.H."/>
            <person name="Kruse O."/>
        </authorList>
    </citation>
    <scope>NUCLEOTIDE SEQUENCE [LARGE SCALE GENOMIC DNA]</scope>
    <source>
        <strain evidence="2 3">SAG 48.87</strain>
    </source>
</reference>
<dbReference type="Pfam" id="PF07714">
    <property type="entry name" value="PK_Tyr_Ser-Thr"/>
    <property type="match status" value="1"/>
</dbReference>
<gene>
    <name evidence="2" type="ORF">MNEG_9020</name>
</gene>
<organism evidence="2 3">
    <name type="scientific">Monoraphidium neglectum</name>
    <dbReference type="NCBI Taxonomy" id="145388"/>
    <lineage>
        <taxon>Eukaryota</taxon>
        <taxon>Viridiplantae</taxon>
        <taxon>Chlorophyta</taxon>
        <taxon>core chlorophytes</taxon>
        <taxon>Chlorophyceae</taxon>
        <taxon>CS clade</taxon>
        <taxon>Sphaeropleales</taxon>
        <taxon>Selenastraceae</taxon>
        <taxon>Monoraphidium</taxon>
    </lineage>
</organism>
<evidence type="ECO:0000313" key="2">
    <source>
        <dbReference type="EMBL" id="KIY98940.1"/>
    </source>
</evidence>
<dbReference type="STRING" id="145388.A0A0D2MXI0"/>
<dbReference type="GO" id="GO:0004674">
    <property type="term" value="F:protein serine/threonine kinase activity"/>
    <property type="evidence" value="ECO:0007669"/>
    <property type="project" value="TreeGrafter"/>
</dbReference>
<dbReference type="EMBL" id="KK102011">
    <property type="protein sequence ID" value="KIY98940.1"/>
    <property type="molecule type" value="Genomic_DNA"/>
</dbReference>
<dbReference type="GeneID" id="25741895"/>
<dbReference type="Gene3D" id="1.10.510.10">
    <property type="entry name" value="Transferase(Phosphotransferase) domain 1"/>
    <property type="match status" value="1"/>
</dbReference>
<proteinExistence type="predicted"/>
<dbReference type="SMART" id="SM00220">
    <property type="entry name" value="S_TKc"/>
    <property type="match status" value="1"/>
</dbReference>
<dbReference type="RefSeq" id="XP_013897960.1">
    <property type="nucleotide sequence ID" value="XM_014042506.1"/>
</dbReference>
<sequence length="285" mass="28302">MHSGGNDQAKAVAHAMEMAVLSSVQHPSIVQAYACLPDMARLPDDTRSPAPTLTFRGLLPGEDAHGAAACDVLIMELCDRGTLRDALAAGALPAGPAAGAPWGVAVLLLDVAAGLHYLHSIGLAHGGVEAENVLLKTSADRDGPGVQAKLGGFGKARILPRLGGRGDPLEALSLAGGASHSTLVGADSAGSDGGLLSDGLVVVTASPGNCARCCSGGTPAASFAGDVYAFGALLLQTLDTCRGVLGPTSGPTRCAYSALAADCMAPAASFRPTMAAVAARLEAMA</sequence>
<dbReference type="Proteomes" id="UP000054498">
    <property type="component" value="Unassembled WGS sequence"/>
</dbReference>
<evidence type="ECO:0000259" key="1">
    <source>
        <dbReference type="PROSITE" id="PS50011"/>
    </source>
</evidence>
<dbReference type="SUPFAM" id="SSF56112">
    <property type="entry name" value="Protein kinase-like (PK-like)"/>
    <property type="match status" value="1"/>
</dbReference>